<evidence type="ECO:0000259" key="1">
    <source>
        <dbReference type="PROSITE" id="PS51084"/>
    </source>
</evidence>
<dbReference type="InterPro" id="IPR001310">
    <property type="entry name" value="Histidine_triad_HIT"/>
</dbReference>
<dbReference type="InterPro" id="IPR019808">
    <property type="entry name" value="Histidine_triad_CS"/>
</dbReference>
<feature type="domain" description="HIT" evidence="1">
    <location>
        <begin position="6"/>
        <end position="115"/>
    </location>
</feature>
<dbReference type="AlphaFoldDB" id="A0A160TZG8"/>
<dbReference type="PROSITE" id="PS51084">
    <property type="entry name" value="HIT_2"/>
    <property type="match status" value="1"/>
</dbReference>
<dbReference type="GO" id="GO:0003824">
    <property type="term" value="F:catalytic activity"/>
    <property type="evidence" value="ECO:0007669"/>
    <property type="project" value="InterPro"/>
</dbReference>
<dbReference type="PROSITE" id="PS00892">
    <property type="entry name" value="HIT_1"/>
    <property type="match status" value="1"/>
</dbReference>
<dbReference type="PANTHER" id="PTHR23089">
    <property type="entry name" value="HISTIDINE TRIAD HIT PROTEIN"/>
    <property type="match status" value="1"/>
</dbReference>
<name>A0A160TZG8_9ZZZZ</name>
<accession>A0A160TZG8</accession>
<protein>
    <submittedName>
        <fullName evidence="2">YcfF/hinT protein: a purine nucleoside phosphoramidase</fullName>
    </submittedName>
</protein>
<dbReference type="PRINTS" id="PR00332">
    <property type="entry name" value="HISTRIAD"/>
</dbReference>
<organism evidence="2">
    <name type="scientific">hydrothermal vent metagenome</name>
    <dbReference type="NCBI Taxonomy" id="652676"/>
    <lineage>
        <taxon>unclassified sequences</taxon>
        <taxon>metagenomes</taxon>
        <taxon>ecological metagenomes</taxon>
    </lineage>
</organism>
<proteinExistence type="predicted"/>
<evidence type="ECO:0000313" key="2">
    <source>
        <dbReference type="EMBL" id="CUS55339.1"/>
    </source>
</evidence>
<dbReference type="InterPro" id="IPR011146">
    <property type="entry name" value="HIT-like"/>
</dbReference>
<sequence>MTEDTLFSRIVQGELPADIVFQDDRVTAFRDINPQAPTHILIIPNKIIPTVNDVTEADEATLGHMFIVARDLARSEGIADDGYRLLVNCGEHANQEVLHLHMHLVGGIRLGRMLSQQARNPT</sequence>
<reference evidence="2" key="1">
    <citation type="submission" date="2015-10" db="EMBL/GenBank/DDBJ databases">
        <authorList>
            <person name="Gilbert D.G."/>
        </authorList>
    </citation>
    <scope>NUCLEOTIDE SEQUENCE</scope>
</reference>
<dbReference type="EMBL" id="CZRL01000135">
    <property type="protein sequence ID" value="CUS55339.1"/>
    <property type="molecule type" value="Genomic_DNA"/>
</dbReference>
<gene>
    <name evidence="2" type="ORF">MGWOODY_XGa1563</name>
</gene>
<dbReference type="SUPFAM" id="SSF54197">
    <property type="entry name" value="HIT-like"/>
    <property type="match status" value="1"/>
</dbReference>
<dbReference type="Gene3D" id="3.30.428.10">
    <property type="entry name" value="HIT-like"/>
    <property type="match status" value="1"/>
</dbReference>
<dbReference type="Pfam" id="PF01230">
    <property type="entry name" value="HIT"/>
    <property type="match status" value="1"/>
</dbReference>
<dbReference type="InterPro" id="IPR036265">
    <property type="entry name" value="HIT-like_sf"/>
</dbReference>
<dbReference type="CDD" id="cd01276">
    <property type="entry name" value="PKCI_related"/>
    <property type="match status" value="1"/>
</dbReference>